<sequence length="205" mass="23223">MLLCLSKKDDYRMTIHSPRQRFMLSITLGFIIDRSSPSPAPTAREYCQRSIERTLSSPNGQSMLGRSVLATDSVQEFHFNLYMYVLIVWILFHTIHAIQASITDSGDSSFHYMIQVIQSSIGIENPPQDSYLGNEWKKPFVDSSHAKGIVLEKIRNSLFNWNLTSCSYVVCSGIKAKQPNYAIIKCARVQLIKNGKKIVAFVPND</sequence>
<dbReference type="Pfam" id="PF00164">
    <property type="entry name" value="Ribosom_S12_S23"/>
    <property type="match status" value="1"/>
</dbReference>
<proteinExistence type="inferred from homology"/>
<dbReference type="EMBL" id="LEKV01001831">
    <property type="protein sequence ID" value="KVI06391.1"/>
    <property type="molecule type" value="Genomic_DNA"/>
</dbReference>
<dbReference type="Gramene" id="KVI06391">
    <property type="protein sequence ID" value="KVI06391"/>
    <property type="gene ID" value="Ccrd_015267"/>
</dbReference>
<dbReference type="Gene3D" id="2.40.50.140">
    <property type="entry name" value="Nucleic acid-binding proteins"/>
    <property type="match status" value="1"/>
</dbReference>
<keyword evidence="5" id="KW-1185">Reference proteome</keyword>
<dbReference type="SUPFAM" id="SSF50249">
    <property type="entry name" value="Nucleic acid-binding proteins"/>
    <property type="match status" value="1"/>
</dbReference>
<comment type="similarity">
    <text evidence="1">Belongs to the universal ribosomal protein uS12 family.</text>
</comment>
<dbReference type="GO" id="GO:1990904">
    <property type="term" value="C:ribonucleoprotein complex"/>
    <property type="evidence" value="ECO:0007669"/>
    <property type="project" value="UniProtKB-KW"/>
</dbReference>
<keyword evidence="2" id="KW-0689">Ribosomal protein</keyword>
<dbReference type="Proteomes" id="UP000243975">
    <property type="component" value="Unassembled WGS sequence"/>
</dbReference>
<dbReference type="PANTHER" id="PTHR11652">
    <property type="entry name" value="30S RIBOSOMAL PROTEIN S12 FAMILY MEMBER"/>
    <property type="match status" value="1"/>
</dbReference>
<dbReference type="STRING" id="59895.A0A118K3R4"/>
<organism evidence="4 5">
    <name type="scientific">Cynara cardunculus var. scolymus</name>
    <name type="common">Globe artichoke</name>
    <name type="synonym">Cynara scolymus</name>
    <dbReference type="NCBI Taxonomy" id="59895"/>
    <lineage>
        <taxon>Eukaryota</taxon>
        <taxon>Viridiplantae</taxon>
        <taxon>Streptophyta</taxon>
        <taxon>Embryophyta</taxon>
        <taxon>Tracheophyta</taxon>
        <taxon>Spermatophyta</taxon>
        <taxon>Magnoliopsida</taxon>
        <taxon>eudicotyledons</taxon>
        <taxon>Gunneridae</taxon>
        <taxon>Pentapetalae</taxon>
        <taxon>asterids</taxon>
        <taxon>campanulids</taxon>
        <taxon>Asterales</taxon>
        <taxon>Asteraceae</taxon>
        <taxon>Carduoideae</taxon>
        <taxon>Cardueae</taxon>
        <taxon>Carduinae</taxon>
        <taxon>Cynara</taxon>
    </lineage>
</organism>
<evidence type="ECO:0000313" key="5">
    <source>
        <dbReference type="Proteomes" id="UP000243975"/>
    </source>
</evidence>
<dbReference type="AlphaFoldDB" id="A0A118K3R4"/>
<dbReference type="GO" id="GO:0006412">
    <property type="term" value="P:translation"/>
    <property type="evidence" value="ECO:0007669"/>
    <property type="project" value="InterPro"/>
</dbReference>
<dbReference type="GO" id="GO:0005840">
    <property type="term" value="C:ribosome"/>
    <property type="evidence" value="ECO:0007669"/>
    <property type="project" value="UniProtKB-KW"/>
</dbReference>
<gene>
    <name evidence="4" type="ORF">Ccrd_015267</name>
</gene>
<name>A0A118K3R4_CYNCS</name>
<evidence type="ECO:0000256" key="1">
    <source>
        <dbReference type="ARBA" id="ARBA00005657"/>
    </source>
</evidence>
<protein>
    <submittedName>
        <fullName evidence="4">Nucleic acid-binding, OB-fold</fullName>
    </submittedName>
</protein>
<dbReference type="GO" id="GO:0003735">
    <property type="term" value="F:structural constituent of ribosome"/>
    <property type="evidence" value="ECO:0007669"/>
    <property type="project" value="InterPro"/>
</dbReference>
<dbReference type="InterPro" id="IPR012340">
    <property type="entry name" value="NA-bd_OB-fold"/>
</dbReference>
<evidence type="ECO:0000256" key="3">
    <source>
        <dbReference type="ARBA" id="ARBA00023274"/>
    </source>
</evidence>
<keyword evidence="3" id="KW-0687">Ribonucleoprotein</keyword>
<feature type="non-terminal residue" evidence="4">
    <location>
        <position position="205"/>
    </location>
</feature>
<dbReference type="InterPro" id="IPR006032">
    <property type="entry name" value="Ribosomal_uS12"/>
</dbReference>
<evidence type="ECO:0000256" key="2">
    <source>
        <dbReference type="ARBA" id="ARBA00022980"/>
    </source>
</evidence>
<reference evidence="4 5" key="1">
    <citation type="journal article" date="2016" name="Sci. Rep.">
        <title>The genome sequence of the outbreeding globe artichoke constructed de novo incorporating a phase-aware low-pass sequencing strategy of F1 progeny.</title>
        <authorList>
            <person name="Scaglione D."/>
            <person name="Reyes-Chin-Wo S."/>
            <person name="Acquadro A."/>
            <person name="Froenicke L."/>
            <person name="Portis E."/>
            <person name="Beitel C."/>
            <person name="Tirone M."/>
            <person name="Mauro R."/>
            <person name="Lo Monaco A."/>
            <person name="Mauromicale G."/>
            <person name="Faccioli P."/>
            <person name="Cattivelli L."/>
            <person name="Rieseberg L."/>
            <person name="Michelmore R."/>
            <person name="Lanteri S."/>
        </authorList>
    </citation>
    <scope>NUCLEOTIDE SEQUENCE [LARGE SCALE GENOMIC DNA]</scope>
    <source>
        <strain evidence="4">2C</strain>
    </source>
</reference>
<evidence type="ECO:0000313" key="4">
    <source>
        <dbReference type="EMBL" id="KVI06391.1"/>
    </source>
</evidence>
<accession>A0A118K3R4</accession>
<comment type="caution">
    <text evidence="4">The sequence shown here is derived from an EMBL/GenBank/DDBJ whole genome shotgun (WGS) entry which is preliminary data.</text>
</comment>